<comment type="similarity">
    <text evidence="4 27">Belongs to the NqrF family.</text>
</comment>
<dbReference type="PROSITE" id="PS51085">
    <property type="entry name" value="2FE2S_FER_2"/>
    <property type="match status" value="1"/>
</dbReference>
<evidence type="ECO:0000256" key="13">
    <source>
        <dbReference type="ARBA" id="ARBA00022723"/>
    </source>
</evidence>
<keyword evidence="31" id="KW-1185">Reference proteome</keyword>
<evidence type="ECO:0000313" key="30">
    <source>
        <dbReference type="EMBL" id="MBF5058970.1"/>
    </source>
</evidence>
<name>A0ABS0AXV7_9BACT</name>
<keyword evidence="20 27" id="KW-0406">Ion transport</keyword>
<keyword evidence="22 27" id="KW-0472">Membrane</keyword>
<evidence type="ECO:0000256" key="11">
    <source>
        <dbReference type="ARBA" id="ARBA00022630"/>
    </source>
</evidence>
<comment type="cofactor">
    <cofactor evidence="1 27">
        <name>FAD</name>
        <dbReference type="ChEBI" id="CHEBI:57692"/>
    </cofactor>
</comment>
<evidence type="ECO:0000256" key="24">
    <source>
        <dbReference type="ARBA" id="ARBA00030032"/>
    </source>
</evidence>
<comment type="subcellular location">
    <subcellularLocation>
        <location evidence="3">Cell inner membrane</location>
    </subcellularLocation>
    <subcellularLocation>
        <location evidence="27">Cell membrane</location>
        <topology evidence="27">Single-pass membrane protein</topology>
    </subcellularLocation>
</comment>
<dbReference type="InterPro" id="IPR010205">
    <property type="entry name" value="NqrF"/>
</dbReference>
<comment type="caution">
    <text evidence="30">The sequence shown here is derived from an EMBL/GenBank/DDBJ whole genome shotgun (WGS) entry which is preliminary data.</text>
</comment>
<evidence type="ECO:0000256" key="5">
    <source>
        <dbReference type="ARBA" id="ARBA00011309"/>
    </source>
</evidence>
<keyword evidence="27" id="KW-1133">Transmembrane helix</keyword>
<keyword evidence="15 27" id="KW-1278">Translocase</keyword>
<keyword evidence="21 27" id="KW-0830">Ubiquinone</keyword>
<evidence type="ECO:0000256" key="21">
    <source>
        <dbReference type="ARBA" id="ARBA00023075"/>
    </source>
</evidence>
<dbReference type="CDD" id="cd06188">
    <property type="entry name" value="NADH_quinone_reductase"/>
    <property type="match status" value="1"/>
</dbReference>
<evidence type="ECO:0000256" key="20">
    <source>
        <dbReference type="ARBA" id="ARBA00023065"/>
    </source>
</evidence>
<evidence type="ECO:0000256" key="25">
    <source>
        <dbReference type="ARBA" id="ARBA00030787"/>
    </source>
</evidence>
<dbReference type="EMBL" id="JAAEJV010000007">
    <property type="protein sequence ID" value="MBF5058970.1"/>
    <property type="molecule type" value="Genomic_DNA"/>
</dbReference>
<feature type="binding site" evidence="27">
    <location>
        <position position="72"/>
    </location>
    <ligand>
        <name>[2Fe-2S] cluster</name>
        <dbReference type="ChEBI" id="CHEBI:190135"/>
    </ligand>
</feature>
<dbReference type="InterPro" id="IPR012675">
    <property type="entry name" value="Beta-grasp_dom_sf"/>
</dbReference>
<keyword evidence="13 27" id="KW-0479">Metal-binding</keyword>
<keyword evidence="8 27" id="KW-0813">Transport</keyword>
<dbReference type="InterPro" id="IPR001041">
    <property type="entry name" value="2Fe-2S_ferredoxin-type"/>
</dbReference>
<dbReference type="Pfam" id="PF00111">
    <property type="entry name" value="Fer2"/>
    <property type="match status" value="1"/>
</dbReference>
<keyword evidence="17 27" id="KW-0411">Iron-sulfur</keyword>
<evidence type="ECO:0000256" key="4">
    <source>
        <dbReference type="ARBA" id="ARBA00005570"/>
    </source>
</evidence>
<comment type="function">
    <text evidence="2 27">NQR complex catalyzes the reduction of ubiquinone-1 to ubiquinol by two successive reactions, coupled with the transport of Na(+) ions from the cytoplasm to the periplasm. The first step is catalyzed by NqrF, which accepts electrons from NADH and reduces ubiquinone-1 to ubisemiquinone by a one-electron transfer pathway.</text>
</comment>
<organism evidence="30 31">
    <name type="scientific">Candidatus Neptunichlamydia vexilliferae</name>
    <dbReference type="NCBI Taxonomy" id="1651774"/>
    <lineage>
        <taxon>Bacteria</taxon>
        <taxon>Pseudomonadati</taxon>
        <taxon>Chlamydiota</taxon>
        <taxon>Chlamydiia</taxon>
        <taxon>Parachlamydiales</taxon>
        <taxon>Simkaniaceae</taxon>
        <taxon>Candidatus Neptunichlamydia</taxon>
    </lineage>
</organism>
<dbReference type="Gene3D" id="3.40.50.80">
    <property type="entry name" value="Nucleotide-binding domain of ferredoxin-NADP reductase (FNR) module"/>
    <property type="match status" value="1"/>
</dbReference>
<feature type="binding site" evidence="27">
    <location>
        <position position="78"/>
    </location>
    <ligand>
        <name>[2Fe-2S] cluster</name>
        <dbReference type="ChEBI" id="CHEBI:190135"/>
    </ligand>
</feature>
<keyword evidence="27" id="KW-0812">Transmembrane</keyword>
<evidence type="ECO:0000256" key="15">
    <source>
        <dbReference type="ARBA" id="ARBA00022967"/>
    </source>
</evidence>
<dbReference type="SUPFAM" id="SSF54292">
    <property type="entry name" value="2Fe-2S ferredoxin-like"/>
    <property type="match status" value="1"/>
</dbReference>
<dbReference type="InterPro" id="IPR001433">
    <property type="entry name" value="OxRdtase_FAD/NAD-bd"/>
</dbReference>
<dbReference type="RefSeq" id="WP_194847271.1">
    <property type="nucleotide sequence ID" value="NZ_JAAEJV010000007.1"/>
</dbReference>
<evidence type="ECO:0000259" key="29">
    <source>
        <dbReference type="PROSITE" id="PS51384"/>
    </source>
</evidence>
<evidence type="ECO:0000256" key="26">
    <source>
        <dbReference type="ARBA" id="ARBA00048891"/>
    </source>
</evidence>
<keyword evidence="23 27" id="KW-0739">Sodium transport</keyword>
<dbReference type="SUPFAM" id="SSF63380">
    <property type="entry name" value="Riboflavin synthase domain-like"/>
    <property type="match status" value="1"/>
</dbReference>
<evidence type="ECO:0000256" key="9">
    <source>
        <dbReference type="ARBA" id="ARBA00022475"/>
    </source>
</evidence>
<keyword evidence="11 27" id="KW-0285">Flavoprotein</keyword>
<dbReference type="InterPro" id="IPR017938">
    <property type="entry name" value="Riboflavin_synthase-like_b-brl"/>
</dbReference>
<evidence type="ECO:0000256" key="3">
    <source>
        <dbReference type="ARBA" id="ARBA00004533"/>
    </source>
</evidence>
<evidence type="ECO:0000256" key="22">
    <source>
        <dbReference type="ARBA" id="ARBA00023136"/>
    </source>
</evidence>
<evidence type="ECO:0000313" key="31">
    <source>
        <dbReference type="Proteomes" id="UP001194714"/>
    </source>
</evidence>
<feature type="binding site" evidence="27">
    <location>
        <position position="81"/>
    </location>
    <ligand>
        <name>[2Fe-2S] cluster</name>
        <dbReference type="ChEBI" id="CHEBI:190135"/>
    </ligand>
</feature>
<evidence type="ECO:0000256" key="7">
    <source>
        <dbReference type="ARBA" id="ARBA00019729"/>
    </source>
</evidence>
<evidence type="ECO:0000256" key="27">
    <source>
        <dbReference type="HAMAP-Rule" id="MF_00430"/>
    </source>
</evidence>
<dbReference type="PIRSF" id="PIRSF000044">
    <property type="entry name" value="Cis_Diol_DH_RD"/>
    <property type="match status" value="1"/>
</dbReference>
<comment type="subunit">
    <text evidence="5 27">Composed of six subunits; NqrA, NqrB, NqrC, NqrD, NqrE and NqrF.</text>
</comment>
<keyword evidence="9 27" id="KW-1003">Cell membrane</keyword>
<protein>
    <recommendedName>
        <fullName evidence="7 27">Na(+)-translocating NADH-quinone reductase subunit F</fullName>
        <shortName evidence="27">Na(+)-NQR subunit F</shortName>
        <shortName evidence="27">Na(+)-translocating NQR subunit F</shortName>
        <ecNumber evidence="6 27">7.2.1.1</ecNumber>
    </recommendedName>
    <alternativeName>
        <fullName evidence="25 27">NQR complex subunit F</fullName>
    </alternativeName>
    <alternativeName>
        <fullName evidence="24 27">NQR-1 subunit F</fullName>
    </alternativeName>
</protein>
<dbReference type="PANTHER" id="PTHR43644">
    <property type="entry name" value="NA(+)-TRANSLOCATING NADH-QUINONE REDUCTASE SUBUNIT"/>
    <property type="match status" value="1"/>
</dbReference>
<proteinExistence type="inferred from homology"/>
<dbReference type="PANTHER" id="PTHR43644:SF1">
    <property type="entry name" value="NAD(P)H-FLAVIN REDUCTASE"/>
    <property type="match status" value="1"/>
</dbReference>
<keyword evidence="18 27" id="KW-0520">NAD</keyword>
<keyword evidence="12 27" id="KW-0001">2Fe-2S</keyword>
<dbReference type="Gene3D" id="3.10.20.30">
    <property type="match status" value="1"/>
</dbReference>
<evidence type="ECO:0000256" key="6">
    <source>
        <dbReference type="ARBA" id="ARBA00013099"/>
    </source>
</evidence>
<dbReference type="InterPro" id="IPR017927">
    <property type="entry name" value="FAD-bd_FR_type"/>
</dbReference>
<dbReference type="InterPro" id="IPR039261">
    <property type="entry name" value="FNR_nucleotide-bd"/>
</dbReference>
<dbReference type="Pfam" id="PF00175">
    <property type="entry name" value="NAD_binding_1"/>
    <property type="match status" value="1"/>
</dbReference>
<dbReference type="Proteomes" id="UP001194714">
    <property type="component" value="Unassembled WGS sequence"/>
</dbReference>
<evidence type="ECO:0000256" key="23">
    <source>
        <dbReference type="ARBA" id="ARBA00023201"/>
    </source>
</evidence>
<evidence type="ECO:0000256" key="19">
    <source>
        <dbReference type="ARBA" id="ARBA00023053"/>
    </source>
</evidence>
<evidence type="ECO:0000256" key="17">
    <source>
        <dbReference type="ARBA" id="ARBA00023014"/>
    </source>
</evidence>
<keyword evidence="10" id="KW-0997">Cell inner membrane</keyword>
<evidence type="ECO:0000256" key="1">
    <source>
        <dbReference type="ARBA" id="ARBA00001974"/>
    </source>
</evidence>
<feature type="domain" description="2Fe-2S ferredoxin-type" evidence="28">
    <location>
        <begin position="37"/>
        <end position="129"/>
    </location>
</feature>
<evidence type="ECO:0000256" key="10">
    <source>
        <dbReference type="ARBA" id="ARBA00022519"/>
    </source>
</evidence>
<dbReference type="Gene3D" id="2.40.30.10">
    <property type="entry name" value="Translation factors"/>
    <property type="match status" value="1"/>
</dbReference>
<comment type="catalytic activity">
    <reaction evidence="26 27">
        <text>a ubiquinone + n Na(+)(in) + NADH + H(+) = a ubiquinol + n Na(+)(out) + NAD(+)</text>
        <dbReference type="Rhea" id="RHEA:47748"/>
        <dbReference type="Rhea" id="RHEA-COMP:9565"/>
        <dbReference type="Rhea" id="RHEA-COMP:9566"/>
        <dbReference type="ChEBI" id="CHEBI:15378"/>
        <dbReference type="ChEBI" id="CHEBI:16389"/>
        <dbReference type="ChEBI" id="CHEBI:17976"/>
        <dbReference type="ChEBI" id="CHEBI:29101"/>
        <dbReference type="ChEBI" id="CHEBI:57540"/>
        <dbReference type="ChEBI" id="CHEBI:57945"/>
        <dbReference type="EC" id="7.2.1.1"/>
    </reaction>
</comment>
<feature type="binding site" evidence="27">
    <location>
        <position position="113"/>
    </location>
    <ligand>
        <name>[2Fe-2S] cluster</name>
        <dbReference type="ChEBI" id="CHEBI:190135"/>
    </ligand>
</feature>
<keyword evidence="19 27" id="KW-0915">Sodium</keyword>
<evidence type="ECO:0000256" key="18">
    <source>
        <dbReference type="ARBA" id="ARBA00023027"/>
    </source>
</evidence>
<accession>A0ABS0AXV7</accession>
<evidence type="ECO:0000259" key="28">
    <source>
        <dbReference type="PROSITE" id="PS51085"/>
    </source>
</evidence>
<keyword evidence="14 27" id="KW-0274">FAD</keyword>
<evidence type="ECO:0000256" key="2">
    <source>
        <dbReference type="ARBA" id="ARBA00002972"/>
    </source>
</evidence>
<feature type="domain" description="FAD-binding FR-type" evidence="29">
    <location>
        <begin position="132"/>
        <end position="281"/>
    </location>
</feature>
<dbReference type="NCBIfam" id="TIGR01941">
    <property type="entry name" value="nqrF"/>
    <property type="match status" value="1"/>
</dbReference>
<dbReference type="HAMAP" id="MF_00430">
    <property type="entry name" value="NqrF"/>
    <property type="match status" value="1"/>
</dbReference>
<keyword evidence="16 27" id="KW-0408">Iron</keyword>
<dbReference type="EC" id="7.2.1.1" evidence="6 27"/>
<dbReference type="SUPFAM" id="SSF52343">
    <property type="entry name" value="Ferredoxin reductase-like, C-terminal NADP-linked domain"/>
    <property type="match status" value="1"/>
</dbReference>
<evidence type="ECO:0000256" key="8">
    <source>
        <dbReference type="ARBA" id="ARBA00022448"/>
    </source>
</evidence>
<reference evidence="30 31" key="1">
    <citation type="submission" date="2020-01" db="EMBL/GenBank/DDBJ databases">
        <title>Draft genome sequence of Cand. Neptunochlamydia vexilliferae K9.</title>
        <authorList>
            <person name="Schulz F."/>
            <person name="Koestlbacher S."/>
            <person name="Wascher F."/>
            <person name="Pizzetti I."/>
            <person name="Horn M."/>
        </authorList>
    </citation>
    <scope>NUCLEOTIDE SEQUENCE [LARGE SCALE GENOMIC DNA]</scope>
    <source>
        <strain evidence="30 31">K9</strain>
    </source>
</reference>
<dbReference type="PROSITE" id="PS51384">
    <property type="entry name" value="FAD_FR"/>
    <property type="match status" value="1"/>
</dbReference>
<sequence>MNFIVSSVAVVAFSSVGALLAAMILYTKKRLVSTAPCKIEINEDESLTKEVEGGKTLLAALTEQGIAVPSPCGGKATCKQCRVRVVEGGGEVLETDKATFTAKELGEGWRLSCQCKVKQDLKIKLPENLLTLKEFEGKVLSNRNVATFIKELVIEIPPSEGFEYRPGDYLQFHVPSYQTNTTSWRETMDEEYYEDWEHFDLFDHEIEFEEGGDEVIRAYSMASYPEEGNILKFNIRIATPPFIRGKIAPDIPWGICSAYTFGLSEGDGVRLSGPYGESHMIKGDEEIVFLIGGAGSSFGRSHIMDLFKTQKTQRIVTLWYGARSLKENIYQEDYEELNKNHPNFTYRLVLSEPTEEDFQGGWPKADPLKTNYLFKAFEEGQLKKMEEPESAYYFVCGPPLHNSIVMKLLDDYGVPRENIVLDDFGS</sequence>
<evidence type="ECO:0000256" key="14">
    <source>
        <dbReference type="ARBA" id="ARBA00022827"/>
    </source>
</evidence>
<comment type="cofactor">
    <cofactor evidence="27">
        <name>[2Fe-2S] cluster</name>
        <dbReference type="ChEBI" id="CHEBI:190135"/>
    </cofactor>
    <text evidence="27">Binds 1 [2Fe-2S] cluster.</text>
</comment>
<evidence type="ECO:0000256" key="16">
    <source>
        <dbReference type="ARBA" id="ARBA00023004"/>
    </source>
</evidence>
<dbReference type="CDD" id="cd00207">
    <property type="entry name" value="fer2"/>
    <property type="match status" value="1"/>
</dbReference>
<gene>
    <name evidence="27" type="primary">nqrF</name>
    <name evidence="30" type="ORF">NEPTK9_000470</name>
</gene>
<evidence type="ECO:0000256" key="12">
    <source>
        <dbReference type="ARBA" id="ARBA00022714"/>
    </source>
</evidence>
<dbReference type="InterPro" id="IPR036010">
    <property type="entry name" value="2Fe-2S_ferredoxin-like_sf"/>
</dbReference>